<protein>
    <submittedName>
        <fullName evidence="3">Uncharacterized protein</fullName>
    </submittedName>
</protein>
<feature type="compositionally biased region" description="Low complexity" evidence="1">
    <location>
        <begin position="223"/>
        <end position="232"/>
    </location>
</feature>
<feature type="region of interest" description="Disordered" evidence="1">
    <location>
        <begin position="223"/>
        <end position="242"/>
    </location>
</feature>
<evidence type="ECO:0000256" key="2">
    <source>
        <dbReference type="SAM" id="SignalP"/>
    </source>
</evidence>
<organism evidence="3 4">
    <name type="scientific">Trametes cubensis</name>
    <dbReference type="NCBI Taxonomy" id="1111947"/>
    <lineage>
        <taxon>Eukaryota</taxon>
        <taxon>Fungi</taxon>
        <taxon>Dikarya</taxon>
        <taxon>Basidiomycota</taxon>
        <taxon>Agaricomycotina</taxon>
        <taxon>Agaricomycetes</taxon>
        <taxon>Polyporales</taxon>
        <taxon>Polyporaceae</taxon>
        <taxon>Trametes</taxon>
    </lineage>
</organism>
<accession>A0AAD7TWS7</accession>
<dbReference type="EMBL" id="JAPEVG010000107">
    <property type="protein sequence ID" value="KAJ8482748.1"/>
    <property type="molecule type" value="Genomic_DNA"/>
</dbReference>
<name>A0AAD7TWS7_9APHY</name>
<evidence type="ECO:0000256" key="1">
    <source>
        <dbReference type="SAM" id="MobiDB-lite"/>
    </source>
</evidence>
<keyword evidence="4" id="KW-1185">Reference proteome</keyword>
<dbReference type="AlphaFoldDB" id="A0AAD7TWS7"/>
<gene>
    <name evidence="3" type="ORF">ONZ51_g5154</name>
</gene>
<feature type="signal peptide" evidence="2">
    <location>
        <begin position="1"/>
        <end position="23"/>
    </location>
</feature>
<comment type="caution">
    <text evidence="3">The sequence shown here is derived from an EMBL/GenBank/DDBJ whole genome shotgun (WGS) entry which is preliminary data.</text>
</comment>
<dbReference type="Proteomes" id="UP001215151">
    <property type="component" value="Unassembled WGS sequence"/>
</dbReference>
<reference evidence="3" key="1">
    <citation type="submission" date="2022-11" db="EMBL/GenBank/DDBJ databases">
        <title>Genome Sequence of Cubamyces cubensis.</title>
        <authorList>
            <person name="Buettner E."/>
        </authorList>
    </citation>
    <scope>NUCLEOTIDE SEQUENCE</scope>
    <source>
        <strain evidence="3">MPL-01</strain>
    </source>
</reference>
<evidence type="ECO:0000313" key="4">
    <source>
        <dbReference type="Proteomes" id="UP001215151"/>
    </source>
</evidence>
<feature type="chain" id="PRO_5041973615" evidence="2">
    <location>
        <begin position="24"/>
        <end position="266"/>
    </location>
</feature>
<feature type="region of interest" description="Disordered" evidence="1">
    <location>
        <begin position="162"/>
        <end position="207"/>
    </location>
</feature>
<proteinExistence type="predicted"/>
<sequence length="266" mass="26371">MFTLFMQAVTSLVLAFAASTALAKPVQLTTRDDVLPPITNPTAQTVWRVGETQTVTWDVAALNGAPPSNPTAKIILGTLTPDGDEHLMLESPLASDFPILGGNVSLTVPSVPDGNNYIVCLFGSTGDISPMFTITGGNSSSSAASSALSSSTAASTSASVSASPSTLSHANTPTASQSATPNTAATSSAASSTPITPASTLNNPSSSFSGSVGSGNIAAGNATATGASNSSSPTQTPGTSAAELGPRIHAHLWGACCALVFALALF</sequence>
<evidence type="ECO:0000313" key="3">
    <source>
        <dbReference type="EMBL" id="KAJ8482748.1"/>
    </source>
</evidence>
<keyword evidence="2" id="KW-0732">Signal</keyword>